<proteinExistence type="predicted"/>
<dbReference type="OrthoDB" id="5197989at2"/>
<keyword evidence="2" id="KW-1185">Reference proteome</keyword>
<dbReference type="AlphaFoldDB" id="A0A318LLG4"/>
<accession>A0A318LLG4</accession>
<reference evidence="1 2" key="1">
    <citation type="submission" date="2016-07" db="EMBL/GenBank/DDBJ databases">
        <title>Draft genome sequence of Prauserella sp. YIM 121212, isolated from alkaline soil.</title>
        <authorList>
            <person name="Ruckert C."/>
            <person name="Albersmeier A."/>
            <person name="Jiang C.-L."/>
            <person name="Jiang Y."/>
            <person name="Kalinowski J."/>
            <person name="Schneider O."/>
            <person name="Winkler A."/>
            <person name="Zotchev S.B."/>
        </authorList>
    </citation>
    <scope>NUCLEOTIDE SEQUENCE [LARGE SCALE GENOMIC DNA]</scope>
    <source>
        <strain evidence="1 2">YIM 121212</strain>
    </source>
</reference>
<sequence length="63" mass="6848">MINREAIEKAAHIFALACAEPDALPPRLAAEAAWYSGGPSVDEIEAKIREMRGLPPADTEERT</sequence>
<evidence type="ECO:0000313" key="1">
    <source>
        <dbReference type="EMBL" id="PXY16716.1"/>
    </source>
</evidence>
<protein>
    <submittedName>
        <fullName evidence="1">Uncharacterized protein</fullName>
    </submittedName>
</protein>
<comment type="caution">
    <text evidence="1">The sequence shown here is derived from an EMBL/GenBank/DDBJ whole genome shotgun (WGS) entry which is preliminary data.</text>
</comment>
<name>A0A318LLG4_9PSEU</name>
<evidence type="ECO:0000313" key="2">
    <source>
        <dbReference type="Proteomes" id="UP000247892"/>
    </source>
</evidence>
<dbReference type="RefSeq" id="WP_110344192.1">
    <property type="nucleotide sequence ID" value="NZ_MASU01000036.1"/>
</dbReference>
<dbReference type="EMBL" id="MASU01000036">
    <property type="protein sequence ID" value="PXY16716.1"/>
    <property type="molecule type" value="Genomic_DNA"/>
</dbReference>
<gene>
    <name evidence="1" type="ORF">BA062_38645</name>
</gene>
<organism evidence="1 2">
    <name type="scientific">Prauserella flavalba</name>
    <dbReference type="NCBI Taxonomy" id="1477506"/>
    <lineage>
        <taxon>Bacteria</taxon>
        <taxon>Bacillati</taxon>
        <taxon>Actinomycetota</taxon>
        <taxon>Actinomycetes</taxon>
        <taxon>Pseudonocardiales</taxon>
        <taxon>Pseudonocardiaceae</taxon>
        <taxon>Prauserella</taxon>
    </lineage>
</organism>
<dbReference type="Proteomes" id="UP000247892">
    <property type="component" value="Unassembled WGS sequence"/>
</dbReference>